<dbReference type="AlphaFoldDB" id="A0A833ZLR0"/>
<comment type="caution">
    <text evidence="2">The sequence shown here is derived from an EMBL/GenBank/DDBJ whole genome shotgun (WGS) entry which is preliminary data.</text>
</comment>
<accession>A0A833ZLR0</accession>
<evidence type="ECO:0000256" key="1">
    <source>
        <dbReference type="SAM" id="MobiDB-lite"/>
    </source>
</evidence>
<feature type="region of interest" description="Disordered" evidence="1">
    <location>
        <begin position="1"/>
        <end position="20"/>
    </location>
</feature>
<dbReference type="EMBL" id="JABVXQ010000008">
    <property type="protein sequence ID" value="KAF6094802.1"/>
    <property type="molecule type" value="Genomic_DNA"/>
</dbReference>
<proteinExistence type="predicted"/>
<sequence length="147" mass="15607">MVAPQGEKLGHLAEPKTQADPLSSVVRVKQHLPPLRDQPLWHWGVQDTSLLPGGRYVESSCLGPWIGTTAFHPHLAMNHSASCQPACQLHSLKACVLMGPRALLACGAQCADSADRVTQGAFLCRAGPGSLCAFLLPHGISKEALTL</sequence>
<gene>
    <name evidence="2" type="ORF">HJG60_011894</name>
</gene>
<evidence type="ECO:0000313" key="3">
    <source>
        <dbReference type="Proteomes" id="UP000664940"/>
    </source>
</evidence>
<organism evidence="2 3">
    <name type="scientific">Phyllostomus discolor</name>
    <name type="common">pale spear-nosed bat</name>
    <dbReference type="NCBI Taxonomy" id="89673"/>
    <lineage>
        <taxon>Eukaryota</taxon>
        <taxon>Metazoa</taxon>
        <taxon>Chordata</taxon>
        <taxon>Craniata</taxon>
        <taxon>Vertebrata</taxon>
        <taxon>Euteleostomi</taxon>
        <taxon>Mammalia</taxon>
        <taxon>Eutheria</taxon>
        <taxon>Laurasiatheria</taxon>
        <taxon>Chiroptera</taxon>
        <taxon>Yangochiroptera</taxon>
        <taxon>Phyllostomidae</taxon>
        <taxon>Phyllostominae</taxon>
        <taxon>Phyllostomus</taxon>
    </lineage>
</organism>
<dbReference type="Proteomes" id="UP000664940">
    <property type="component" value="Unassembled WGS sequence"/>
</dbReference>
<evidence type="ECO:0000313" key="2">
    <source>
        <dbReference type="EMBL" id="KAF6094802.1"/>
    </source>
</evidence>
<protein>
    <submittedName>
        <fullName evidence="2">Uncharacterized protein</fullName>
    </submittedName>
</protein>
<name>A0A833ZLR0_9CHIR</name>
<reference evidence="2 3" key="1">
    <citation type="journal article" date="2020" name="Nature">
        <title>Six reference-quality genomes reveal evolution of bat adaptations.</title>
        <authorList>
            <person name="Jebb D."/>
            <person name="Huang Z."/>
            <person name="Pippel M."/>
            <person name="Hughes G.M."/>
            <person name="Lavrichenko K."/>
            <person name="Devanna P."/>
            <person name="Winkler S."/>
            <person name="Jermiin L.S."/>
            <person name="Skirmuntt E.C."/>
            <person name="Katzourakis A."/>
            <person name="Burkitt-Gray L."/>
            <person name="Ray D.A."/>
            <person name="Sullivan K.A.M."/>
            <person name="Roscito J.G."/>
            <person name="Kirilenko B.M."/>
            <person name="Davalos L.M."/>
            <person name="Corthals A.P."/>
            <person name="Power M.L."/>
            <person name="Jones G."/>
            <person name="Ransome R.D."/>
            <person name="Dechmann D.K.N."/>
            <person name="Locatelli A.G."/>
            <person name="Puechmaille S.J."/>
            <person name="Fedrigo O."/>
            <person name="Jarvis E.D."/>
            <person name="Hiller M."/>
            <person name="Vernes S.C."/>
            <person name="Myers E.W."/>
            <person name="Teeling E.C."/>
        </authorList>
    </citation>
    <scope>NUCLEOTIDE SEQUENCE [LARGE SCALE GENOMIC DNA]</scope>
    <source>
        <strain evidence="2">Bat1K_MPI-CBG_1</strain>
    </source>
</reference>